<evidence type="ECO:0000313" key="2">
    <source>
        <dbReference type="WBParaSite" id="ACAC_0001208001-mRNA-1"/>
    </source>
</evidence>
<name>A0A0K0DKN1_ANGCA</name>
<protein>
    <submittedName>
        <fullName evidence="2">GRF-type domain-containing protein</fullName>
    </submittedName>
</protein>
<reference evidence="2" key="2">
    <citation type="submission" date="2017-02" db="UniProtKB">
        <authorList>
            <consortium name="WormBaseParasite"/>
        </authorList>
    </citation>
    <scope>IDENTIFICATION</scope>
</reference>
<dbReference type="Pfam" id="PF17618">
    <property type="entry name" value="SL4P"/>
    <property type="match status" value="1"/>
</dbReference>
<reference evidence="1" key="1">
    <citation type="submission" date="2012-09" db="EMBL/GenBank/DDBJ databases">
        <authorList>
            <person name="Martin A.A."/>
        </authorList>
    </citation>
    <scope>NUCLEOTIDE SEQUENCE</scope>
</reference>
<evidence type="ECO:0000313" key="1">
    <source>
        <dbReference type="Proteomes" id="UP000035642"/>
    </source>
</evidence>
<proteinExistence type="predicted"/>
<accession>A0A0K0DKN1</accession>
<sequence length="211" mass="23974">MTSPSETAPSMPTVLDPPSQLKTACFMLLKEGRVGFYLPNEDKDELSRLFKKRASELNIAPNAKYSAWHGGLQIDLSDADLLAEVARVQKAVYASVSDPDDSETLPHSFSDRFYGRAKGKFHAKDQRNCCKKSESWDGYSCVFNSCLYHAYDPVYNFRSTSCCHPYYGHPSSFCCRGPFYLMFPPYYGIFGSGCCYRNSLSKFKQCPLYYY</sequence>
<dbReference type="WBParaSite" id="ACAC_0001208001-mRNA-1">
    <property type="protein sequence ID" value="ACAC_0001208001-mRNA-1"/>
    <property type="gene ID" value="ACAC_0001208001"/>
</dbReference>
<dbReference type="AlphaFoldDB" id="A0A0K0DKN1"/>
<keyword evidence="1" id="KW-1185">Reference proteome</keyword>
<organism evidence="1 2">
    <name type="scientific">Angiostrongylus cantonensis</name>
    <name type="common">Rat lungworm</name>
    <dbReference type="NCBI Taxonomy" id="6313"/>
    <lineage>
        <taxon>Eukaryota</taxon>
        <taxon>Metazoa</taxon>
        <taxon>Ecdysozoa</taxon>
        <taxon>Nematoda</taxon>
        <taxon>Chromadorea</taxon>
        <taxon>Rhabditida</taxon>
        <taxon>Rhabditina</taxon>
        <taxon>Rhabditomorpha</taxon>
        <taxon>Strongyloidea</taxon>
        <taxon>Metastrongylidae</taxon>
        <taxon>Angiostrongylus</taxon>
    </lineage>
</organism>
<dbReference type="Proteomes" id="UP000035642">
    <property type="component" value="Unassembled WGS sequence"/>
</dbReference>
<dbReference type="InterPro" id="IPR035127">
    <property type="entry name" value="SL4P"/>
</dbReference>